<dbReference type="EMBL" id="VFQE01000001">
    <property type="protein sequence ID" value="TQN44395.1"/>
    <property type="molecule type" value="Genomic_DNA"/>
</dbReference>
<dbReference type="PANTHER" id="PTHR37813:SF1">
    <property type="entry name" value="FELS-2 PROPHAGE PROTEIN"/>
    <property type="match status" value="1"/>
</dbReference>
<organism evidence="3 4">
    <name type="scientific">Blastococcus colisei</name>
    <dbReference type="NCBI Taxonomy" id="1564162"/>
    <lineage>
        <taxon>Bacteria</taxon>
        <taxon>Bacillati</taxon>
        <taxon>Actinomycetota</taxon>
        <taxon>Actinomycetes</taxon>
        <taxon>Geodermatophilales</taxon>
        <taxon>Geodermatophilaceae</taxon>
        <taxon>Blastococcus</taxon>
    </lineage>
</organism>
<dbReference type="Pfam" id="PF10145">
    <property type="entry name" value="PhageMin_Tail"/>
    <property type="match status" value="1"/>
</dbReference>
<feature type="domain" description="Phage tail tape measure protein" evidence="2">
    <location>
        <begin position="159"/>
        <end position="359"/>
    </location>
</feature>
<comment type="caution">
    <text evidence="3">The sequence shown here is derived from an EMBL/GenBank/DDBJ whole genome shotgun (WGS) entry which is preliminary data.</text>
</comment>
<dbReference type="OrthoDB" id="2183194at2"/>
<evidence type="ECO:0000256" key="1">
    <source>
        <dbReference type="ARBA" id="ARBA00022612"/>
    </source>
</evidence>
<dbReference type="Proteomes" id="UP000319865">
    <property type="component" value="Unassembled WGS sequence"/>
</dbReference>
<dbReference type="AlphaFoldDB" id="A0A543PJZ1"/>
<dbReference type="InterPro" id="IPR010090">
    <property type="entry name" value="Phage_tape_meas"/>
</dbReference>
<proteinExistence type="predicted"/>
<reference evidence="3 4" key="1">
    <citation type="submission" date="2019-06" db="EMBL/GenBank/DDBJ databases">
        <title>Sequencing the genomes of 1000 actinobacteria strains.</title>
        <authorList>
            <person name="Klenk H.-P."/>
        </authorList>
    </citation>
    <scope>NUCLEOTIDE SEQUENCE [LARGE SCALE GENOMIC DNA]</scope>
    <source>
        <strain evidence="3 4">DSM 46837</strain>
    </source>
</reference>
<evidence type="ECO:0000313" key="3">
    <source>
        <dbReference type="EMBL" id="TQN44395.1"/>
    </source>
</evidence>
<gene>
    <name evidence="3" type="ORF">FHU33_3897</name>
</gene>
<evidence type="ECO:0000313" key="4">
    <source>
        <dbReference type="Proteomes" id="UP000319865"/>
    </source>
</evidence>
<accession>A0A543PJZ1</accession>
<sequence>MPARVLETVLVGRNMLSPVLAQAGRDVTAFNSTVAGSQAKAAAAASSGAVTQDAASARVASSNARAATSASSSAVTQARAHTTAAQSATLNARVQQSANNALAASNGMLGASLSPLQKGLGAVGLALGYAGFRGMEFDSAMSQVQAATMATAGDMDRLRDAAIEQGAKTKYSSEEAAQGITEMAKAGVSTADIMGGGLAGALNLAAAGELDVGTAAEIAATQLTVFGLRGDQVNHVADLLAAGAGKAQGSVMDMALALNYAGLPAKGLGLSIEETTGAIGLFASQGLVGEKAGTAFRGVLVSMANPAAKTRELMDELNLSFFDTRGEFIGMDGVAGQLQSRLGGLTVETRNQALAQIFGNEGLAAAQALYTGGAAGVQQWARNVDDAGYAARQAAINQDNLRGDLEKLGGAFDSVMTTIGGGVQGPLRDLTQALTWVVETGGDVVGFVQSLPGPLQAAAAAIAVLLIANGPAAGALARTGDALSGLAARASGAVTSLAGLKGAGAGLVGALGGPVGIAIGASTVSIGYMIKGLVTMGEATVDTAGYQEQLATALQQSTGAIDENVRALAAKQAAEVEISSDTSLLDYASRAGVELNLVTDALLGNKAAAAAVAEQLDAYVEAHSLAAIARGEDAGTIAGWTEANNKAKDAIGQLVPVLGDAQTKNAQLAEATAESGAAMGESTTAVRDFGAEASEANSAVDALKAGLDALTGTTVTMHEAEMQLGAAIASATGALENKHGAVLNADGSLNAYSESGRAASDVLLDIRNSGNQLISTLIQQGATEDEVRAADARLRQSFIDTAVKMGASEMAALDLANQILGIPAERETRILADTGPAERAIAEFTGKIMRSGNTTVAVSGFGLQGGTRLNNADGNLVQFYRDGGLRPMAADVATVVPPNTWRVVGDRPVGDEAFIPINKSARSEKVLAETAARMGYELAPATVYNAFGGVYDSYTVPISLDHAGSSGFLNAIRESLTAGTAGSDPIAGSGWQPIWNYVKARVPLARINSTYRAGDPGRHGRGLAVDFGYGSGPGGAGSAGLALINRVLHDGMGRNLAELIYTGIGDDRPDLRMGRPHRYSAAVNRGHTNHVHAAREHGGPVWAGQNVLVGEGGPEIVHMTGPGTVIPADRTATMLAPASMPGYGAAGGGPVTAVIDYKKLADALGPRSLIGGNVTFPPSDRRVAHEAISELWHRLRVLDNGGRYTGVGA</sequence>
<dbReference type="PANTHER" id="PTHR37813">
    <property type="entry name" value="FELS-2 PROPHAGE PROTEIN"/>
    <property type="match status" value="1"/>
</dbReference>
<keyword evidence="1" id="KW-1188">Viral release from host cell</keyword>
<dbReference type="NCBIfam" id="TIGR01760">
    <property type="entry name" value="tape_meas_TP901"/>
    <property type="match status" value="1"/>
</dbReference>
<protein>
    <submittedName>
        <fullName evidence="3">TP901 family phage tail tape measure protein</fullName>
    </submittedName>
</protein>
<evidence type="ECO:0000259" key="2">
    <source>
        <dbReference type="Pfam" id="PF10145"/>
    </source>
</evidence>
<name>A0A543PJZ1_9ACTN</name>
<keyword evidence="4" id="KW-1185">Reference proteome</keyword>